<dbReference type="AlphaFoldDB" id="G5JBM5"/>
<evidence type="ECO:0000259" key="6">
    <source>
        <dbReference type="PROSITE" id="PS50109"/>
    </source>
</evidence>
<gene>
    <name evidence="7" type="ORF">CWATWH0003_4839</name>
</gene>
<dbReference type="EC" id="2.7.13.3" evidence="2"/>
<dbReference type="GeneID" id="88768206"/>
<dbReference type="PANTHER" id="PTHR43711:SF1">
    <property type="entry name" value="HISTIDINE KINASE 1"/>
    <property type="match status" value="1"/>
</dbReference>
<dbReference type="InterPro" id="IPR036890">
    <property type="entry name" value="HATPase_C_sf"/>
</dbReference>
<dbReference type="Gene3D" id="3.30.565.10">
    <property type="entry name" value="Histidine kinase-like ATPase, C-terminal domain"/>
    <property type="match status" value="1"/>
</dbReference>
<feature type="domain" description="Histidine kinase" evidence="6">
    <location>
        <begin position="34"/>
        <end position="184"/>
    </location>
</feature>
<dbReference type="PROSITE" id="PS50109">
    <property type="entry name" value="HIS_KIN"/>
    <property type="match status" value="1"/>
</dbReference>
<evidence type="ECO:0000256" key="3">
    <source>
        <dbReference type="ARBA" id="ARBA00022679"/>
    </source>
</evidence>
<reference evidence="7 8" key="1">
    <citation type="journal article" date="2011" name="Front. Microbiol.">
        <title>Two Strains of Crocosphaera watsonii with Highly Conserved Genomes are Distinguished by Strain-Specific Features.</title>
        <authorList>
            <person name="Bench S.R."/>
            <person name="Ilikchyan I.N."/>
            <person name="Tripp H.J."/>
            <person name="Zehr J.P."/>
        </authorList>
    </citation>
    <scope>NUCLEOTIDE SEQUENCE [LARGE SCALE GENOMIC DNA]</scope>
    <source>
        <strain evidence="7 8">WH 0003</strain>
    </source>
</reference>
<dbReference type="InterPro" id="IPR036097">
    <property type="entry name" value="HisK_dim/P_sf"/>
</dbReference>
<dbReference type="SUPFAM" id="SSF55874">
    <property type="entry name" value="ATPase domain of HSP90 chaperone/DNA topoisomerase II/histidine kinase"/>
    <property type="match status" value="1"/>
</dbReference>
<dbReference type="CDD" id="cd00082">
    <property type="entry name" value="HisKA"/>
    <property type="match status" value="1"/>
</dbReference>
<dbReference type="RefSeq" id="WP_007312651.1">
    <property type="nucleotide sequence ID" value="NZ_AESD01000722.1"/>
</dbReference>
<dbReference type="Gene3D" id="1.10.287.130">
    <property type="match status" value="1"/>
</dbReference>
<evidence type="ECO:0000256" key="4">
    <source>
        <dbReference type="ARBA" id="ARBA00022777"/>
    </source>
</evidence>
<dbReference type="SUPFAM" id="SSF47384">
    <property type="entry name" value="Homodimeric domain of signal transducing histidine kinase"/>
    <property type="match status" value="1"/>
</dbReference>
<dbReference type="PANTHER" id="PTHR43711">
    <property type="entry name" value="TWO-COMPONENT HISTIDINE KINASE"/>
    <property type="match status" value="1"/>
</dbReference>
<evidence type="ECO:0000256" key="2">
    <source>
        <dbReference type="ARBA" id="ARBA00012438"/>
    </source>
</evidence>
<dbReference type="EMBL" id="AESD01000722">
    <property type="protein sequence ID" value="EHJ10411.1"/>
    <property type="molecule type" value="Genomic_DNA"/>
</dbReference>
<dbReference type="Proteomes" id="UP000003477">
    <property type="component" value="Unassembled WGS sequence"/>
</dbReference>
<dbReference type="Pfam" id="PF00512">
    <property type="entry name" value="HisKA"/>
    <property type="match status" value="1"/>
</dbReference>
<dbReference type="SMART" id="SM00388">
    <property type="entry name" value="HisKA"/>
    <property type="match status" value="1"/>
</dbReference>
<accession>G5JBM5</accession>
<protein>
    <recommendedName>
        <fullName evidence="2">histidine kinase</fullName>
        <ecNumber evidence="2">2.7.13.3</ecNumber>
    </recommendedName>
</protein>
<comment type="caution">
    <text evidence="7">The sequence shown here is derived from an EMBL/GenBank/DDBJ whole genome shotgun (WGS) entry which is preliminary data.</text>
</comment>
<dbReference type="InterPro" id="IPR050736">
    <property type="entry name" value="Sensor_HK_Regulatory"/>
</dbReference>
<keyword evidence="3" id="KW-0808">Transferase</keyword>
<dbReference type="PATRIC" id="fig|423471.3.peg.4530"/>
<evidence type="ECO:0000313" key="8">
    <source>
        <dbReference type="Proteomes" id="UP000003477"/>
    </source>
</evidence>
<evidence type="ECO:0000256" key="1">
    <source>
        <dbReference type="ARBA" id="ARBA00000085"/>
    </source>
</evidence>
<sequence length="264" mass="29964">MEKIQTIEQELEATKLAYLMTAQISQFKSGYLAKTAHELRSPLSSLMGLHQLILGDLCEDTQEEKEFLQQGFEAAKKLVAIIDIIVTISKIDYGKIELTIETVCLNDILEEVSELTEFQAINYNYKIELKQPETKIFIQADKARLTQVLTTLVDTALNLIEDGKIIITSQLNEREDSATLLIDIPCSFRQWEKEQEDLQTSDLTLASLKKWNENLQLSPRMTLILCQTLSAKMGGDLTLLDISPQSKPETLTRLQYLIPLVRLS</sequence>
<organism evidence="7 8">
    <name type="scientific">Crocosphaera watsonii WH 0003</name>
    <dbReference type="NCBI Taxonomy" id="423471"/>
    <lineage>
        <taxon>Bacteria</taxon>
        <taxon>Bacillati</taxon>
        <taxon>Cyanobacteriota</taxon>
        <taxon>Cyanophyceae</taxon>
        <taxon>Oscillatoriophycideae</taxon>
        <taxon>Chroococcales</taxon>
        <taxon>Aphanothecaceae</taxon>
        <taxon>Crocosphaera</taxon>
    </lineage>
</organism>
<dbReference type="GO" id="GO:0000155">
    <property type="term" value="F:phosphorelay sensor kinase activity"/>
    <property type="evidence" value="ECO:0007669"/>
    <property type="project" value="InterPro"/>
</dbReference>
<dbReference type="InterPro" id="IPR003661">
    <property type="entry name" value="HisK_dim/P_dom"/>
</dbReference>
<evidence type="ECO:0000313" key="7">
    <source>
        <dbReference type="EMBL" id="EHJ10411.1"/>
    </source>
</evidence>
<evidence type="ECO:0000256" key="5">
    <source>
        <dbReference type="ARBA" id="ARBA00023012"/>
    </source>
</evidence>
<keyword evidence="5" id="KW-0902">Two-component regulatory system</keyword>
<name>G5JBM5_CROWT</name>
<proteinExistence type="predicted"/>
<comment type="catalytic activity">
    <reaction evidence="1">
        <text>ATP + protein L-histidine = ADP + protein N-phospho-L-histidine.</text>
        <dbReference type="EC" id="2.7.13.3"/>
    </reaction>
</comment>
<dbReference type="InterPro" id="IPR005467">
    <property type="entry name" value="His_kinase_dom"/>
</dbReference>
<keyword evidence="4 7" id="KW-0418">Kinase</keyword>